<dbReference type="AlphaFoldDB" id="A0A2C9CCK3"/>
<evidence type="ECO:0008006" key="3">
    <source>
        <dbReference type="Google" id="ProtNLM"/>
    </source>
</evidence>
<proteinExistence type="predicted"/>
<name>A0A2C9CCK3_KUEST</name>
<dbReference type="KEGG" id="kst:KSMBR1_0921"/>
<dbReference type="PANTHER" id="PTHR39550:SF1">
    <property type="entry name" value="SLL0658 PROTEIN"/>
    <property type="match status" value="1"/>
</dbReference>
<accession>A0A2C9CCK3</accession>
<dbReference type="RefSeq" id="WP_099324269.1">
    <property type="nucleotide sequence ID" value="NZ_LT934425.1"/>
</dbReference>
<gene>
    <name evidence="1" type="ORF">KSMBR1_0921</name>
</gene>
<dbReference type="EMBL" id="LT934425">
    <property type="protein sequence ID" value="SOH03432.1"/>
    <property type="molecule type" value="Genomic_DNA"/>
</dbReference>
<reference evidence="2" key="1">
    <citation type="submission" date="2017-10" db="EMBL/GenBank/DDBJ databases">
        <authorList>
            <person name="Frank J."/>
        </authorList>
    </citation>
    <scope>NUCLEOTIDE SEQUENCE [LARGE SCALE GENOMIC DNA]</scope>
</reference>
<evidence type="ECO:0000313" key="2">
    <source>
        <dbReference type="Proteomes" id="UP000221734"/>
    </source>
</evidence>
<sequence>MKAVINSTPLISLAIIDRLSLLDELFEEIYIPNAVFKETTRKGKRKASVIEKWGENRKADVLDIKAKTALGLIIDEGEAEVIVLAQEKDIGLVIIDEDKARKVAKLNGLNVTGTIGILLDAKKQGKILQLKHSLDKLLTEGIYISEYLYDNALLLGKEKR</sequence>
<dbReference type="OrthoDB" id="764457at2"/>
<evidence type="ECO:0000313" key="1">
    <source>
        <dbReference type="EMBL" id="SOH03432.1"/>
    </source>
</evidence>
<dbReference type="PANTHER" id="PTHR39550">
    <property type="entry name" value="SLL0658 PROTEIN"/>
    <property type="match status" value="1"/>
</dbReference>
<dbReference type="Proteomes" id="UP000221734">
    <property type="component" value="Chromosome Kuenenia_stuttgartiensis_MBR1"/>
</dbReference>
<keyword evidence="2" id="KW-1185">Reference proteome</keyword>
<dbReference type="InterPro" id="IPR021799">
    <property type="entry name" value="PIN-like_prokaryotic"/>
</dbReference>
<organism evidence="1 2">
    <name type="scientific">Kuenenia stuttgartiensis</name>
    <dbReference type="NCBI Taxonomy" id="174633"/>
    <lineage>
        <taxon>Bacteria</taxon>
        <taxon>Pseudomonadati</taxon>
        <taxon>Planctomycetota</taxon>
        <taxon>Candidatus Brocadiia</taxon>
        <taxon>Candidatus Brocadiales</taxon>
        <taxon>Candidatus Brocadiaceae</taxon>
        <taxon>Candidatus Kuenenia</taxon>
    </lineage>
</organism>
<protein>
    <recommendedName>
        <fullName evidence="3">DUF3368 domain-containing protein</fullName>
    </recommendedName>
</protein>
<dbReference type="Pfam" id="PF11848">
    <property type="entry name" value="DUF3368"/>
    <property type="match status" value="1"/>
</dbReference>